<dbReference type="EMBL" id="NDWU01000001">
    <property type="protein sequence ID" value="PUA34276.1"/>
    <property type="molecule type" value="Genomic_DNA"/>
</dbReference>
<keyword evidence="1" id="KW-0812">Transmembrane</keyword>
<comment type="caution">
    <text evidence="2">The sequence shown here is derived from an EMBL/GenBank/DDBJ whole genome shotgun (WGS) entry which is preliminary data.</text>
</comment>
<sequence>MTAGEVGDVGHAIASAIKDVVMSVIDFLVPIVNTVAISLILIGLLLIALRQEFYGIRLILGGGVSLIILHLVLPVVLSFL</sequence>
<organism evidence="2 3">
    <name type="scientific">Candidatus Terraquivivens tikiterensis</name>
    <dbReference type="NCBI Taxonomy" id="1980982"/>
    <lineage>
        <taxon>Archaea</taxon>
        <taxon>Nitrososphaerota</taxon>
        <taxon>Candidatus Wolframiiraptoraceae</taxon>
        <taxon>Candidatus Terraquivivens</taxon>
    </lineage>
</organism>
<accession>A0A2R7Y9V5</accession>
<feature type="transmembrane region" description="Helical" evidence="1">
    <location>
        <begin position="56"/>
        <end position="77"/>
    </location>
</feature>
<keyword evidence="1" id="KW-1133">Transmembrane helix</keyword>
<dbReference type="Proteomes" id="UP000244066">
    <property type="component" value="Unassembled WGS sequence"/>
</dbReference>
<proteinExistence type="predicted"/>
<gene>
    <name evidence="2" type="ORF">B9J98_00030</name>
</gene>
<keyword evidence="1" id="KW-0472">Membrane</keyword>
<name>A0A2R7Y9V5_9ARCH</name>
<protein>
    <submittedName>
        <fullName evidence="2">Uncharacterized protein</fullName>
    </submittedName>
</protein>
<dbReference type="AlphaFoldDB" id="A0A2R7Y9V5"/>
<evidence type="ECO:0000256" key="1">
    <source>
        <dbReference type="SAM" id="Phobius"/>
    </source>
</evidence>
<reference evidence="2 3" key="1">
    <citation type="submission" date="2017-04" db="EMBL/GenBank/DDBJ databases">
        <title>Draft Aigarchaeota genome from a New Zealand hot spring.</title>
        <authorList>
            <person name="Reysenbach A.-L."/>
            <person name="Donaho J.A."/>
            <person name="Gerhart J."/>
            <person name="Kelley J.F."/>
            <person name="Kouba K."/>
            <person name="Podar M."/>
            <person name="Stott M."/>
        </authorList>
    </citation>
    <scope>NUCLEOTIDE SEQUENCE [LARGE SCALE GENOMIC DNA]</scope>
    <source>
        <strain evidence="2">NZ13_MG1</strain>
    </source>
</reference>
<evidence type="ECO:0000313" key="3">
    <source>
        <dbReference type="Proteomes" id="UP000244066"/>
    </source>
</evidence>
<feature type="transmembrane region" description="Helical" evidence="1">
    <location>
        <begin position="27"/>
        <end position="49"/>
    </location>
</feature>
<evidence type="ECO:0000313" key="2">
    <source>
        <dbReference type="EMBL" id="PUA34276.1"/>
    </source>
</evidence>